<dbReference type="Proteomes" id="UP000087766">
    <property type="component" value="Chromosome 10"/>
</dbReference>
<evidence type="ECO:0000256" key="1">
    <source>
        <dbReference type="SAM" id="MobiDB-lite"/>
    </source>
</evidence>
<organism evidence="2 3">
    <name type="scientific">Vigna radiata var. radiata</name>
    <name type="common">Mung bean</name>
    <name type="synonym">Phaseolus aureus</name>
    <dbReference type="NCBI Taxonomy" id="3916"/>
    <lineage>
        <taxon>Eukaryota</taxon>
        <taxon>Viridiplantae</taxon>
        <taxon>Streptophyta</taxon>
        <taxon>Embryophyta</taxon>
        <taxon>Tracheophyta</taxon>
        <taxon>Spermatophyta</taxon>
        <taxon>Magnoliopsida</taxon>
        <taxon>eudicotyledons</taxon>
        <taxon>Gunneridae</taxon>
        <taxon>Pentapetalae</taxon>
        <taxon>rosids</taxon>
        <taxon>fabids</taxon>
        <taxon>Fabales</taxon>
        <taxon>Fabaceae</taxon>
        <taxon>Papilionoideae</taxon>
        <taxon>50 kb inversion clade</taxon>
        <taxon>NPAAA clade</taxon>
        <taxon>indigoferoid/millettioid clade</taxon>
        <taxon>Phaseoleae</taxon>
        <taxon>Vigna</taxon>
    </lineage>
</organism>
<protein>
    <submittedName>
        <fullName evidence="3">Uncharacterized protein LOC106775026</fullName>
    </submittedName>
</protein>
<feature type="region of interest" description="Disordered" evidence="1">
    <location>
        <begin position="1"/>
        <end position="58"/>
    </location>
</feature>
<dbReference type="KEGG" id="vra:106775026"/>
<gene>
    <name evidence="3" type="primary">LOC106775026</name>
</gene>
<dbReference type="AlphaFoldDB" id="A0A1S3VGQ3"/>
<keyword evidence="2" id="KW-1185">Reference proteome</keyword>
<dbReference type="GeneID" id="106775026"/>
<sequence>MNATDSPSTPRRKATQNRMRPLPIFHKAAVAEESRPKLNPKRPNRTSTPLKLPPRPPSTIAVLHLQRITRNPESRRWRRWLPLPTSMAVATTHISIIHESFTQPEPRSLRTPWFLHLRKSQAPARREIQTEMPNPNSNPDPPLYRQIVGTLQYQ</sequence>
<evidence type="ECO:0000313" key="3">
    <source>
        <dbReference type="RefSeq" id="XP_014517541.1"/>
    </source>
</evidence>
<evidence type="ECO:0000313" key="2">
    <source>
        <dbReference type="Proteomes" id="UP000087766"/>
    </source>
</evidence>
<name>A0A1S3VGQ3_VIGRR</name>
<dbReference type="RefSeq" id="XP_014517541.1">
    <property type="nucleotide sequence ID" value="XM_014662055.2"/>
</dbReference>
<reference evidence="3" key="2">
    <citation type="submission" date="2025-08" db="UniProtKB">
        <authorList>
            <consortium name="RefSeq"/>
        </authorList>
    </citation>
    <scope>IDENTIFICATION</scope>
</reference>
<reference evidence="2" key="1">
    <citation type="journal article" date="2014" name="Nat. Commun.">
        <title>Genome sequence of mungbean and insights into evolution within Vigna species.</title>
        <authorList>
            <person name="Kang Y.J."/>
            <person name="Kim S.K."/>
            <person name="Kim M.Y."/>
            <person name="Lestari P."/>
            <person name="Kim K.H."/>
            <person name="Ha B.K."/>
            <person name="Jun T.H."/>
            <person name="Hwang W.J."/>
            <person name="Lee T."/>
            <person name="Lee J."/>
            <person name="Shim S."/>
            <person name="Yoon M.Y."/>
            <person name="Jang Y.E."/>
            <person name="Han K.S."/>
            <person name="Taeprayoon P."/>
            <person name="Yoon N."/>
            <person name="Somta P."/>
            <person name="Tanya P."/>
            <person name="Kim K.S."/>
            <person name="Gwag J.G."/>
            <person name="Moon J.K."/>
            <person name="Lee Y.H."/>
            <person name="Park B.S."/>
            <person name="Bombarely A."/>
            <person name="Doyle J.J."/>
            <person name="Jackson S.A."/>
            <person name="Schafleitner R."/>
            <person name="Srinives P."/>
            <person name="Varshney R.K."/>
            <person name="Lee S.H."/>
        </authorList>
    </citation>
    <scope>NUCLEOTIDE SEQUENCE [LARGE SCALE GENOMIC DNA]</scope>
    <source>
        <strain evidence="2">cv. VC1973A</strain>
    </source>
</reference>
<accession>A0A1S3VGQ3</accession>
<proteinExistence type="predicted"/>